<evidence type="ECO:0000256" key="3">
    <source>
        <dbReference type="ARBA" id="ARBA00022514"/>
    </source>
</evidence>
<evidence type="ECO:0000256" key="2">
    <source>
        <dbReference type="ARBA" id="ARBA00008813"/>
    </source>
</evidence>
<dbReference type="PANTHER" id="PTHR48482">
    <property type="entry name" value="INTERLEUKIN-19-RELATED"/>
    <property type="match status" value="1"/>
</dbReference>
<evidence type="ECO:0000313" key="9">
    <source>
        <dbReference type="Proteomes" id="UP000472272"/>
    </source>
</evidence>
<sequence>MEGGYILLLLHTAFLLSLIPTSSLKQLHFGHCMVSVDMYEMRKGFGDIKEMTQSQDRHTSIRLLHGSHSLQNTKSEDRCCFFHYLLKFYLVNVFNQCTEGSNFHQRRVSRIANNFLSIKKELTLCDTVTTCSCGKEANQRYEQILNQFQRMDSHSAAVKALGELDILLDWIDKTD</sequence>
<evidence type="ECO:0000313" key="8">
    <source>
        <dbReference type="Ensembl" id="ENSPMRP00000008451.1"/>
    </source>
</evidence>
<dbReference type="Pfam" id="PF00726">
    <property type="entry name" value="IL10"/>
    <property type="match status" value="1"/>
</dbReference>
<reference evidence="8" key="2">
    <citation type="submission" date="2025-08" db="UniProtKB">
        <authorList>
            <consortium name="Ensembl"/>
        </authorList>
    </citation>
    <scope>IDENTIFICATION</scope>
</reference>
<feature type="disulfide bond" evidence="6">
    <location>
        <begin position="80"/>
        <end position="133"/>
    </location>
</feature>
<dbReference type="Gene3D" id="1.20.1250.10">
    <property type="match status" value="1"/>
</dbReference>
<evidence type="ECO:0000256" key="4">
    <source>
        <dbReference type="ARBA" id="ARBA00022525"/>
    </source>
</evidence>
<dbReference type="OMA" id="RLCHARM"/>
<dbReference type="AlphaFoldDB" id="A0A670I9T3"/>
<evidence type="ECO:0000256" key="1">
    <source>
        <dbReference type="ARBA" id="ARBA00004613"/>
    </source>
</evidence>
<comment type="similarity">
    <text evidence="2 7">Belongs to the IL-10 family.</text>
</comment>
<dbReference type="Proteomes" id="UP000472272">
    <property type="component" value="Chromosome 6"/>
</dbReference>
<reference evidence="8 9" key="1">
    <citation type="journal article" date="2019" name="Proc. Natl. Acad. Sci. U.S.A.">
        <title>Regulatory changes in pterin and carotenoid genes underlie balanced color polymorphisms in the wall lizard.</title>
        <authorList>
            <person name="Andrade P."/>
            <person name="Pinho C."/>
            <person name="Perez I de Lanuza G."/>
            <person name="Afonso S."/>
            <person name="Brejcha J."/>
            <person name="Rubin C.J."/>
            <person name="Wallerman O."/>
            <person name="Pereira P."/>
            <person name="Sabatino S.J."/>
            <person name="Bellati A."/>
            <person name="Pellitteri-Rosa D."/>
            <person name="Bosakova Z."/>
            <person name="Bunikis I."/>
            <person name="Carretero M.A."/>
            <person name="Feiner N."/>
            <person name="Marsik P."/>
            <person name="Pauperio F."/>
            <person name="Salvi D."/>
            <person name="Soler L."/>
            <person name="While G.M."/>
            <person name="Uller T."/>
            <person name="Font E."/>
            <person name="Andersson L."/>
            <person name="Carneiro M."/>
        </authorList>
    </citation>
    <scope>NUCLEOTIDE SEQUENCE</scope>
</reference>
<feature type="disulfide bond" evidence="6">
    <location>
        <begin position="79"/>
        <end position="131"/>
    </location>
</feature>
<feature type="chain" id="PRO_5031610576" description="Interleukin family protein" evidence="7">
    <location>
        <begin position="25"/>
        <end position="175"/>
    </location>
</feature>
<keyword evidence="3 7" id="KW-0202">Cytokine</keyword>
<name>A0A670I9T3_PODMU</name>
<dbReference type="PANTHER" id="PTHR48482:SF2">
    <property type="entry name" value="INTERLEUKIN-20"/>
    <property type="match status" value="1"/>
</dbReference>
<comment type="function">
    <text evidence="7">Immune regulatory cytokine.</text>
</comment>
<dbReference type="SUPFAM" id="SSF47266">
    <property type="entry name" value="4-helical cytokines"/>
    <property type="match status" value="1"/>
</dbReference>
<dbReference type="InterPro" id="IPR020444">
    <property type="entry name" value="IL-24"/>
</dbReference>
<keyword evidence="5 7" id="KW-0732">Signal</keyword>
<feature type="signal peptide" evidence="7">
    <location>
        <begin position="1"/>
        <end position="24"/>
    </location>
</feature>
<protein>
    <recommendedName>
        <fullName evidence="7">Interleukin family protein</fullName>
    </recommendedName>
</protein>
<dbReference type="Ensembl" id="ENSPMRT00000009036.1">
    <property type="protein sequence ID" value="ENSPMRP00000008451.1"/>
    <property type="gene ID" value="ENSPMRG00000005709.1"/>
</dbReference>
<dbReference type="GO" id="GO:0005615">
    <property type="term" value="C:extracellular space"/>
    <property type="evidence" value="ECO:0007669"/>
    <property type="project" value="UniProtKB-UniRule"/>
</dbReference>
<keyword evidence="4 7" id="KW-0964">Secreted</keyword>
<dbReference type="InterPro" id="IPR020443">
    <property type="entry name" value="IL-10/19/20/24/26"/>
</dbReference>
<evidence type="ECO:0000256" key="6">
    <source>
        <dbReference type="PIRSR" id="PIRSR620443-51"/>
    </source>
</evidence>
<evidence type="ECO:0000256" key="7">
    <source>
        <dbReference type="RuleBase" id="RU368043"/>
    </source>
</evidence>
<dbReference type="GeneTree" id="ENSGT00950000183124"/>
<accession>A0A670I9T3</accession>
<feature type="disulfide bond" evidence="6">
    <location>
        <begin position="32"/>
        <end position="125"/>
    </location>
</feature>
<reference evidence="8" key="3">
    <citation type="submission" date="2025-09" db="UniProtKB">
        <authorList>
            <consortium name="Ensembl"/>
        </authorList>
    </citation>
    <scope>IDENTIFICATION</scope>
</reference>
<keyword evidence="6" id="KW-1015">Disulfide bond</keyword>
<dbReference type="InterPro" id="IPR009079">
    <property type="entry name" value="4_helix_cytokine-like_core"/>
</dbReference>
<dbReference type="PRINTS" id="PR01937">
    <property type="entry name" value="INTRLEUKIN24"/>
</dbReference>
<comment type="subcellular location">
    <subcellularLocation>
        <location evidence="1 7">Secreted</location>
    </subcellularLocation>
</comment>
<keyword evidence="9" id="KW-1185">Reference proteome</keyword>
<organism evidence="8 9">
    <name type="scientific">Podarcis muralis</name>
    <name type="common">Wall lizard</name>
    <name type="synonym">Lacerta muralis</name>
    <dbReference type="NCBI Taxonomy" id="64176"/>
    <lineage>
        <taxon>Eukaryota</taxon>
        <taxon>Metazoa</taxon>
        <taxon>Chordata</taxon>
        <taxon>Craniata</taxon>
        <taxon>Vertebrata</taxon>
        <taxon>Euteleostomi</taxon>
        <taxon>Lepidosauria</taxon>
        <taxon>Squamata</taxon>
        <taxon>Bifurcata</taxon>
        <taxon>Unidentata</taxon>
        <taxon>Episquamata</taxon>
        <taxon>Laterata</taxon>
        <taxon>Lacertibaenia</taxon>
        <taxon>Lacertidae</taxon>
        <taxon>Podarcis</taxon>
    </lineage>
</organism>
<evidence type="ECO:0000256" key="5">
    <source>
        <dbReference type="ARBA" id="ARBA00022729"/>
    </source>
</evidence>
<proteinExistence type="inferred from homology"/>
<dbReference type="GO" id="GO:0005125">
    <property type="term" value="F:cytokine activity"/>
    <property type="evidence" value="ECO:0007669"/>
    <property type="project" value="UniProtKB-UniRule"/>
</dbReference>